<dbReference type="InterPro" id="IPR005162">
    <property type="entry name" value="Retrotrans_gag_dom"/>
</dbReference>
<accession>A0ABQ7UFB2</accession>
<gene>
    <name evidence="3" type="ORF">KY290_027548</name>
</gene>
<proteinExistence type="predicted"/>
<feature type="compositionally biased region" description="Basic and acidic residues" evidence="1">
    <location>
        <begin position="271"/>
        <end position="306"/>
    </location>
</feature>
<feature type="domain" description="Retrotransposon gag" evidence="2">
    <location>
        <begin position="142"/>
        <end position="237"/>
    </location>
</feature>
<reference evidence="3 4" key="1">
    <citation type="journal article" date="2021" name="bioRxiv">
        <title>Chromosome-scale and haplotype-resolved genome assembly of a tetraploid potato cultivar.</title>
        <authorList>
            <person name="Sun H."/>
            <person name="Jiao W.-B."/>
            <person name="Krause K."/>
            <person name="Campoy J.A."/>
            <person name="Goel M."/>
            <person name="Folz-Donahue K."/>
            <person name="Kukat C."/>
            <person name="Huettel B."/>
            <person name="Schneeberger K."/>
        </authorList>
    </citation>
    <scope>NUCLEOTIDE SEQUENCE [LARGE SCALE GENOMIC DNA]</scope>
    <source>
        <strain evidence="3">SolTubOtavaFocal</strain>
        <tissue evidence="3">Leaves</tissue>
    </source>
</reference>
<dbReference type="PANTHER" id="PTHR15503:SF45">
    <property type="entry name" value="RNA-DIRECTED DNA POLYMERASE HOMOLOG"/>
    <property type="match status" value="1"/>
</dbReference>
<sequence length="385" mass="43832">MAGGNAKLQERVTRLEALIVTTDDGEDLVDLVTQIYGVNAELALVSKSLNEKFGMLEAEYAAKHEIAEMEMEVIRKEKEDLCGEVLLLRRGLQGTINPIRMKVPKPKAYNGVRSAKELENFLWDVENYFKEAKVPNSEKVSVTTMYLSDAAKVWWRTRVAEVESANLPQIETWEMLKKELKTQFLPSNSSWVARDGLRQLKQSSTVRVYIKEFLCLMLNIGNMVEEDKLYYFMSGLKGWAHRELRRQNVQTLNFAIVAADKLADFDEGDDPRDTLHFKQKDKGKEWKKNGKGHAAEKEDEGGKTRQGEFSFPKQKGKFGGCFSCGGPHLKRDCPVQVKVNALIAAELERERNNEAKTSNVNSLALVEDEDDGQKMGFVWDPNRFR</sequence>
<dbReference type="Pfam" id="PF03732">
    <property type="entry name" value="Retrotrans_gag"/>
    <property type="match status" value="1"/>
</dbReference>
<evidence type="ECO:0000313" key="3">
    <source>
        <dbReference type="EMBL" id="KAH0748316.1"/>
    </source>
</evidence>
<keyword evidence="4" id="KW-1185">Reference proteome</keyword>
<dbReference type="Proteomes" id="UP000826656">
    <property type="component" value="Unassembled WGS sequence"/>
</dbReference>
<dbReference type="EMBL" id="JAIVGD010000019">
    <property type="protein sequence ID" value="KAH0748316.1"/>
    <property type="molecule type" value="Genomic_DNA"/>
</dbReference>
<protein>
    <recommendedName>
        <fullName evidence="2">Retrotransposon gag domain-containing protein</fullName>
    </recommendedName>
</protein>
<evidence type="ECO:0000256" key="1">
    <source>
        <dbReference type="SAM" id="MobiDB-lite"/>
    </source>
</evidence>
<evidence type="ECO:0000259" key="2">
    <source>
        <dbReference type="Pfam" id="PF03732"/>
    </source>
</evidence>
<comment type="caution">
    <text evidence="3">The sequence shown here is derived from an EMBL/GenBank/DDBJ whole genome shotgun (WGS) entry which is preliminary data.</text>
</comment>
<dbReference type="PANTHER" id="PTHR15503">
    <property type="entry name" value="LDOC1 RELATED"/>
    <property type="match status" value="1"/>
</dbReference>
<evidence type="ECO:0000313" key="4">
    <source>
        <dbReference type="Proteomes" id="UP000826656"/>
    </source>
</evidence>
<organism evidence="3 4">
    <name type="scientific">Solanum tuberosum</name>
    <name type="common">Potato</name>
    <dbReference type="NCBI Taxonomy" id="4113"/>
    <lineage>
        <taxon>Eukaryota</taxon>
        <taxon>Viridiplantae</taxon>
        <taxon>Streptophyta</taxon>
        <taxon>Embryophyta</taxon>
        <taxon>Tracheophyta</taxon>
        <taxon>Spermatophyta</taxon>
        <taxon>Magnoliopsida</taxon>
        <taxon>eudicotyledons</taxon>
        <taxon>Gunneridae</taxon>
        <taxon>Pentapetalae</taxon>
        <taxon>asterids</taxon>
        <taxon>lamiids</taxon>
        <taxon>Solanales</taxon>
        <taxon>Solanaceae</taxon>
        <taxon>Solanoideae</taxon>
        <taxon>Solaneae</taxon>
        <taxon>Solanum</taxon>
    </lineage>
</organism>
<name>A0ABQ7UFB2_SOLTU</name>
<feature type="region of interest" description="Disordered" evidence="1">
    <location>
        <begin position="270"/>
        <end position="311"/>
    </location>
</feature>
<dbReference type="InterPro" id="IPR032567">
    <property type="entry name" value="RTL1-rel"/>
</dbReference>